<evidence type="ECO:0000313" key="2">
    <source>
        <dbReference type="Proteomes" id="UP001501495"/>
    </source>
</evidence>
<organism evidence="1 2">
    <name type="scientific">Nocardioides fonticola</name>
    <dbReference type="NCBI Taxonomy" id="450363"/>
    <lineage>
        <taxon>Bacteria</taxon>
        <taxon>Bacillati</taxon>
        <taxon>Actinomycetota</taxon>
        <taxon>Actinomycetes</taxon>
        <taxon>Propionibacteriales</taxon>
        <taxon>Nocardioidaceae</taxon>
        <taxon>Nocardioides</taxon>
    </lineage>
</organism>
<dbReference type="Proteomes" id="UP001501495">
    <property type="component" value="Unassembled WGS sequence"/>
</dbReference>
<name>A0ABP7XW56_9ACTN</name>
<sequence length="135" mass="14548">MSADHAAVTRLVEDFLAAFVSGPDAVARAATLHDLLLPQAVVVRTCGEEPQVLDVDSFVAPRADLLSSGRLSDFREWPTEVAVEVFGDVAQAWVAYAKSWREGEIEHAGTGAKSVQAVRTGAGWRISAVAWDDER</sequence>
<gene>
    <name evidence="1" type="ORF">GCM10022215_37120</name>
</gene>
<comment type="caution">
    <text evidence="1">The sequence shown here is derived from an EMBL/GenBank/DDBJ whole genome shotgun (WGS) entry which is preliminary data.</text>
</comment>
<dbReference type="InterPro" id="IPR032710">
    <property type="entry name" value="NTF2-like_dom_sf"/>
</dbReference>
<dbReference type="SUPFAM" id="SSF54427">
    <property type="entry name" value="NTF2-like"/>
    <property type="match status" value="1"/>
</dbReference>
<evidence type="ECO:0000313" key="1">
    <source>
        <dbReference type="EMBL" id="GAA4126975.1"/>
    </source>
</evidence>
<protein>
    <recommendedName>
        <fullName evidence="3">DUF4440 domain-containing protein</fullName>
    </recommendedName>
</protein>
<dbReference type="EMBL" id="BAAAZH010000028">
    <property type="protein sequence ID" value="GAA4126975.1"/>
    <property type="molecule type" value="Genomic_DNA"/>
</dbReference>
<dbReference type="Gene3D" id="3.10.450.50">
    <property type="match status" value="1"/>
</dbReference>
<dbReference type="RefSeq" id="WP_344734971.1">
    <property type="nucleotide sequence ID" value="NZ_BAAAZH010000028.1"/>
</dbReference>
<keyword evidence="2" id="KW-1185">Reference proteome</keyword>
<evidence type="ECO:0008006" key="3">
    <source>
        <dbReference type="Google" id="ProtNLM"/>
    </source>
</evidence>
<reference evidence="2" key="1">
    <citation type="journal article" date="2019" name="Int. J. Syst. Evol. Microbiol.">
        <title>The Global Catalogue of Microorganisms (GCM) 10K type strain sequencing project: providing services to taxonomists for standard genome sequencing and annotation.</title>
        <authorList>
            <consortium name="The Broad Institute Genomics Platform"/>
            <consortium name="The Broad Institute Genome Sequencing Center for Infectious Disease"/>
            <person name="Wu L."/>
            <person name="Ma J."/>
        </authorList>
    </citation>
    <scope>NUCLEOTIDE SEQUENCE [LARGE SCALE GENOMIC DNA]</scope>
    <source>
        <strain evidence="2">JCM 16703</strain>
    </source>
</reference>
<accession>A0ABP7XW56</accession>
<proteinExistence type="predicted"/>